<evidence type="ECO:0000256" key="1">
    <source>
        <dbReference type="SAM" id="SignalP"/>
    </source>
</evidence>
<accession>A0ABR5DKJ9</accession>
<gene>
    <name evidence="2" type="ORF">MB09_03390</name>
</gene>
<keyword evidence="1" id="KW-0732">Signal</keyword>
<keyword evidence="3" id="KW-1185">Reference proteome</keyword>
<comment type="caution">
    <text evidence="2">The sequence shown here is derived from an EMBL/GenBank/DDBJ whole genome shotgun (WGS) entry which is preliminary data.</text>
</comment>
<sequence>MKLFSLLLISLISCFGFSQSKKQVAIRELTVEQGLSQNSVVSIAQDNTGFMWFATQDGLNKYDGRNFVHYDIQFEDVTRPRYSKLGKIYVDKTGQLWIVSNSGRLQKFDHESNTFKSQREYLHYLFLVVWRIREKVNALLMLKIPWIAGKIPITSK</sequence>
<name>A0ABR5DKJ9_9FLAO</name>
<feature type="signal peptide" evidence="1">
    <location>
        <begin position="1"/>
        <end position="18"/>
    </location>
</feature>
<proteinExistence type="predicted"/>
<dbReference type="EMBL" id="JSVU01000002">
    <property type="protein sequence ID" value="KJJ39304.1"/>
    <property type="molecule type" value="Genomic_DNA"/>
</dbReference>
<dbReference type="InterPro" id="IPR015943">
    <property type="entry name" value="WD40/YVTN_repeat-like_dom_sf"/>
</dbReference>
<dbReference type="Proteomes" id="UP000033497">
    <property type="component" value="Unassembled WGS sequence"/>
</dbReference>
<dbReference type="Pfam" id="PF07494">
    <property type="entry name" value="Reg_prop"/>
    <property type="match status" value="1"/>
</dbReference>
<reference evidence="2 3" key="1">
    <citation type="submission" date="2014-10" db="EMBL/GenBank/DDBJ databases">
        <title>Genome sequencing of Vitellibacter vladivostokensis KMM 3516.</title>
        <authorList>
            <person name="Thevarajoo S."/>
            <person name="Selvaratnam C."/>
            <person name="Goh K.M."/>
            <person name="Chong C.S."/>
        </authorList>
    </citation>
    <scope>NUCLEOTIDE SEQUENCE [LARGE SCALE GENOMIC DNA]</scope>
    <source>
        <strain evidence="2 3">KMM 3516</strain>
    </source>
</reference>
<dbReference type="InterPro" id="IPR011110">
    <property type="entry name" value="Reg_prop"/>
</dbReference>
<evidence type="ECO:0000313" key="2">
    <source>
        <dbReference type="EMBL" id="KJJ39304.1"/>
    </source>
</evidence>
<feature type="chain" id="PRO_5046150749" description="Histidine kinase" evidence="1">
    <location>
        <begin position="19"/>
        <end position="156"/>
    </location>
</feature>
<organism evidence="2 3">
    <name type="scientific">Aequorivita vladivostokensis</name>
    <dbReference type="NCBI Taxonomy" id="171194"/>
    <lineage>
        <taxon>Bacteria</taxon>
        <taxon>Pseudomonadati</taxon>
        <taxon>Bacteroidota</taxon>
        <taxon>Flavobacteriia</taxon>
        <taxon>Flavobacteriales</taxon>
        <taxon>Flavobacteriaceae</taxon>
        <taxon>Aequorivita</taxon>
    </lineage>
</organism>
<evidence type="ECO:0000313" key="3">
    <source>
        <dbReference type="Proteomes" id="UP000033497"/>
    </source>
</evidence>
<dbReference type="SUPFAM" id="SSF63829">
    <property type="entry name" value="Calcium-dependent phosphotriesterase"/>
    <property type="match status" value="1"/>
</dbReference>
<dbReference type="RefSeq" id="WP_045079477.1">
    <property type="nucleotide sequence ID" value="NZ_JSVU01000002.1"/>
</dbReference>
<dbReference type="Gene3D" id="2.130.10.10">
    <property type="entry name" value="YVTN repeat-like/Quinoprotein amine dehydrogenase"/>
    <property type="match status" value="1"/>
</dbReference>
<protein>
    <recommendedName>
        <fullName evidence="4">Histidine kinase</fullName>
    </recommendedName>
</protein>
<evidence type="ECO:0008006" key="4">
    <source>
        <dbReference type="Google" id="ProtNLM"/>
    </source>
</evidence>